<dbReference type="GO" id="GO:0016592">
    <property type="term" value="C:mediator complex"/>
    <property type="evidence" value="ECO:0007669"/>
    <property type="project" value="TreeGrafter"/>
</dbReference>
<protein>
    <submittedName>
        <fullName evidence="3">Uncharacterized protein</fullName>
    </submittedName>
</protein>
<dbReference type="InterPro" id="IPR051647">
    <property type="entry name" value="Mediator_comp_sub12"/>
</dbReference>
<dbReference type="AlphaFoldDB" id="A0A6J2U1W0"/>
<dbReference type="OrthoDB" id="7873310at2759"/>
<feature type="region of interest" description="Disordered" evidence="1">
    <location>
        <begin position="794"/>
        <end position="857"/>
    </location>
</feature>
<feature type="region of interest" description="Disordered" evidence="1">
    <location>
        <begin position="591"/>
        <end position="661"/>
    </location>
</feature>
<proteinExistence type="predicted"/>
<feature type="region of interest" description="Disordered" evidence="1">
    <location>
        <begin position="424"/>
        <end position="462"/>
    </location>
</feature>
<feature type="region of interest" description="Disordered" evidence="1">
    <location>
        <begin position="967"/>
        <end position="1007"/>
    </location>
</feature>
<organism evidence="2 3">
    <name type="scientific">Drosophila lebanonensis</name>
    <name type="common">Fruit fly</name>
    <name type="synonym">Scaptodrosophila lebanonensis</name>
    <dbReference type="NCBI Taxonomy" id="7225"/>
    <lineage>
        <taxon>Eukaryota</taxon>
        <taxon>Metazoa</taxon>
        <taxon>Ecdysozoa</taxon>
        <taxon>Arthropoda</taxon>
        <taxon>Hexapoda</taxon>
        <taxon>Insecta</taxon>
        <taxon>Pterygota</taxon>
        <taxon>Neoptera</taxon>
        <taxon>Endopterygota</taxon>
        <taxon>Diptera</taxon>
        <taxon>Brachycera</taxon>
        <taxon>Muscomorpha</taxon>
        <taxon>Ephydroidea</taxon>
        <taxon>Drosophilidae</taxon>
        <taxon>Scaptodrosophila</taxon>
    </lineage>
</organism>
<feature type="compositionally biased region" description="Low complexity" evidence="1">
    <location>
        <begin position="361"/>
        <end position="374"/>
    </location>
</feature>
<feature type="compositionally biased region" description="Polar residues" evidence="1">
    <location>
        <begin position="213"/>
        <end position="226"/>
    </location>
</feature>
<name>A0A6J2U1W0_DROLE</name>
<feature type="compositionally biased region" description="Low complexity" evidence="1">
    <location>
        <begin position="993"/>
        <end position="1007"/>
    </location>
</feature>
<feature type="compositionally biased region" description="Low complexity" evidence="1">
    <location>
        <begin position="883"/>
        <end position="894"/>
    </location>
</feature>
<feature type="region of interest" description="Disordered" evidence="1">
    <location>
        <begin position="491"/>
        <end position="529"/>
    </location>
</feature>
<feature type="compositionally biased region" description="Polar residues" evidence="1">
    <location>
        <begin position="431"/>
        <end position="451"/>
    </location>
</feature>
<feature type="compositionally biased region" description="Low complexity" evidence="1">
    <location>
        <begin position="633"/>
        <end position="643"/>
    </location>
</feature>
<evidence type="ECO:0000313" key="2">
    <source>
        <dbReference type="Proteomes" id="UP000504634"/>
    </source>
</evidence>
<feature type="region of interest" description="Disordered" evidence="1">
    <location>
        <begin position="274"/>
        <end position="295"/>
    </location>
</feature>
<dbReference type="PANTHER" id="PTHR46007">
    <property type="entry name" value="MEDIATOR OF RNA POLYMERASE II TRANSCRIPTION SUBUNIT 12"/>
    <property type="match status" value="1"/>
</dbReference>
<feature type="compositionally biased region" description="Gly residues" evidence="1">
    <location>
        <begin position="383"/>
        <end position="392"/>
    </location>
</feature>
<dbReference type="Proteomes" id="UP000504634">
    <property type="component" value="Unplaced"/>
</dbReference>
<accession>A0A6J2U1W0</accession>
<evidence type="ECO:0000313" key="3">
    <source>
        <dbReference type="RefSeq" id="XP_030381875.1"/>
    </source>
</evidence>
<dbReference type="GeneID" id="115629536"/>
<feature type="region of interest" description="Disordered" evidence="1">
    <location>
        <begin position="361"/>
        <end position="392"/>
    </location>
</feature>
<dbReference type="GO" id="GO:0045944">
    <property type="term" value="P:positive regulation of transcription by RNA polymerase II"/>
    <property type="evidence" value="ECO:0007669"/>
    <property type="project" value="TreeGrafter"/>
</dbReference>
<reference evidence="3" key="1">
    <citation type="submission" date="2025-08" db="UniProtKB">
        <authorList>
            <consortium name="RefSeq"/>
        </authorList>
    </citation>
    <scope>IDENTIFICATION</scope>
    <source>
        <strain evidence="3">11010-0011.00</strain>
        <tissue evidence="3">Whole body</tissue>
    </source>
</reference>
<feature type="region of interest" description="Disordered" evidence="1">
    <location>
        <begin position="196"/>
        <end position="251"/>
    </location>
</feature>
<feature type="region of interest" description="Disordered" evidence="1">
    <location>
        <begin position="875"/>
        <end position="894"/>
    </location>
</feature>
<sequence length="1007" mass="112411">MRSRNDGWFTFKSSSTSLTISSSNSLRNLSKSMVSYIDTKFYFRNNVKNKTAKYFGKRKSKNNQKKKRKRRKIKIYSINLNPETNRGMAKFGTETRMDARKPLEISKFLLGSGRGTRVRYGAFTLGQSTMAAQQQNQPPNNNRIVVTRAIVTAIKPGLTTVTPVRNRTNANVLGGATLMGGAVNGAGAGGNIGIGGGIQTQLRRPSPHKPTAMSASKDQAIAQRQKSPLRRRLSCRSEQTPQTKWILRPRGFKYASTESSSESVGPLKQLETLEEQPAANEGSQESQESKSIGQRLHSSYEQLERHMQELRLKTSWPAFVAQIAEEKHDERERERQHKERQQKIIEIDAASIKARRRRFIQRQQLQQSNQQQLRMSGARRTAAGGGGGGGCGGIGGGALRTYSVPSQRIMLEEDLKHAQLRLLQPRRTSSHRQLLQQQREPTRTATTTSKPPKSGASKVSLLQADVAKTTPSTYNRETVTKQQQELAAEMTINKPKSSSSSSSSSNNSNNNNHSTQTSSTSRSSGGNMWSNDQTYLTPIVQNLGNSKSIKLTSTVIKIMPNVDKPATTTAIQQQHQEQQQPQRQFLQILKRQSAGKQHPQVSQKQTALQQRQPQNQGLEHPNHNPNPNPNSNPNPNQQQQRQQLPRDGPSPKIVRKVQHKVPRTIEDGIDVSYQTFVSKPLQRGRKPQTIRYLYRPMVRNLNAATPSQLQRKRARKSKKEHEHEQDQDQEPGTGETETETVLMFLKAAAEAHKSSGDCNGHAEKNESHIVGFRAPNLKVGAKYMSYMQQLSRMSGPNERCLGGEHAPEEREQQQPSRHDPHQHQPNQQQQQKQQEQQQLTTNQEELQPLRPTLFFKPQSLRPKINLISNYNAKQNATPTKRSQPQPQAQAQAAATHEALPNAKRLNSLAAGANIYYHEPINLQFAGTAIPALMVPGNKREDALQQHMAKKGSVKRSNLKTVSFKIGKNGEAKSAGNATAPTKVRSKASGKSHNNNISSNNISNNSRM</sequence>
<evidence type="ECO:0000256" key="1">
    <source>
        <dbReference type="SAM" id="MobiDB-lite"/>
    </source>
</evidence>
<feature type="compositionally biased region" description="Polar residues" evidence="1">
    <location>
        <begin position="281"/>
        <end position="295"/>
    </location>
</feature>
<feature type="compositionally biased region" description="Polar residues" evidence="1">
    <location>
        <begin position="599"/>
        <end position="617"/>
    </location>
</feature>
<dbReference type="GO" id="GO:0003713">
    <property type="term" value="F:transcription coactivator activity"/>
    <property type="evidence" value="ECO:0007669"/>
    <property type="project" value="TreeGrafter"/>
</dbReference>
<feature type="region of interest" description="Disordered" evidence="1">
    <location>
        <begin position="701"/>
        <end position="736"/>
    </location>
</feature>
<feature type="compositionally biased region" description="Low complexity" evidence="1">
    <location>
        <begin position="497"/>
        <end position="524"/>
    </location>
</feature>
<feature type="compositionally biased region" description="Low complexity" evidence="1">
    <location>
        <begin position="823"/>
        <end position="849"/>
    </location>
</feature>
<dbReference type="RefSeq" id="XP_030381875.1">
    <property type="nucleotide sequence ID" value="XM_030526015.1"/>
</dbReference>
<gene>
    <name evidence="3" type="primary">LOC115629536</name>
</gene>
<dbReference type="PANTHER" id="PTHR46007:SF8">
    <property type="entry name" value="C2H2-TYPE DOMAIN-CONTAINING PROTEIN"/>
    <property type="match status" value="1"/>
</dbReference>
<keyword evidence="2" id="KW-1185">Reference proteome</keyword>
<feature type="compositionally biased region" description="Basic and acidic residues" evidence="1">
    <location>
        <begin position="801"/>
        <end position="822"/>
    </location>
</feature>